<keyword evidence="2" id="KW-1003">Cell membrane</keyword>
<dbReference type="PANTHER" id="PTHR33545">
    <property type="entry name" value="UPF0750 MEMBRANE PROTEIN YITT-RELATED"/>
    <property type="match status" value="1"/>
</dbReference>
<evidence type="ECO:0008006" key="9">
    <source>
        <dbReference type="Google" id="ProtNLM"/>
    </source>
</evidence>
<keyword evidence="8" id="KW-1185">Reference proteome</keyword>
<organism evidence="7 8">
    <name type="scientific">Saccharibacillus kuerlensis</name>
    <dbReference type="NCBI Taxonomy" id="459527"/>
    <lineage>
        <taxon>Bacteria</taxon>
        <taxon>Bacillati</taxon>
        <taxon>Bacillota</taxon>
        <taxon>Bacilli</taxon>
        <taxon>Bacillales</taxon>
        <taxon>Paenibacillaceae</taxon>
        <taxon>Saccharibacillus</taxon>
    </lineage>
</organism>
<dbReference type="EMBL" id="BMLN01000006">
    <property type="protein sequence ID" value="GGO01833.1"/>
    <property type="molecule type" value="Genomic_DNA"/>
</dbReference>
<feature type="transmembrane region" description="Helical" evidence="6">
    <location>
        <begin position="77"/>
        <end position="96"/>
    </location>
</feature>
<gene>
    <name evidence="7" type="ORF">GCM10010969_24510</name>
</gene>
<reference evidence="8" key="1">
    <citation type="journal article" date="2019" name="Int. J. Syst. Evol. Microbiol.">
        <title>The Global Catalogue of Microorganisms (GCM) 10K type strain sequencing project: providing services to taxonomists for standard genome sequencing and annotation.</title>
        <authorList>
            <consortium name="The Broad Institute Genomics Platform"/>
            <consortium name="The Broad Institute Genome Sequencing Center for Infectious Disease"/>
            <person name="Wu L."/>
            <person name="Ma J."/>
        </authorList>
    </citation>
    <scope>NUCLEOTIDE SEQUENCE [LARGE SCALE GENOMIC DNA]</scope>
    <source>
        <strain evidence="8">CGMCC 1.6964</strain>
    </source>
</reference>
<evidence type="ECO:0000256" key="3">
    <source>
        <dbReference type="ARBA" id="ARBA00022692"/>
    </source>
</evidence>
<comment type="subcellular location">
    <subcellularLocation>
        <location evidence="1">Cell membrane</location>
        <topology evidence="1">Multi-pass membrane protein</topology>
    </subcellularLocation>
</comment>
<feature type="transmembrane region" description="Helical" evidence="6">
    <location>
        <begin position="102"/>
        <end position="124"/>
    </location>
</feature>
<protein>
    <recommendedName>
        <fullName evidence="9">YitT family protein</fullName>
    </recommendedName>
</protein>
<name>A0ABQ2L483_9BACL</name>
<evidence type="ECO:0000256" key="6">
    <source>
        <dbReference type="SAM" id="Phobius"/>
    </source>
</evidence>
<evidence type="ECO:0000313" key="7">
    <source>
        <dbReference type="EMBL" id="GGO01833.1"/>
    </source>
</evidence>
<sequence>MKRTGMDLLMIALGAFAFALGINAFVIPHDLGEGGVVGVTIILYYVLQWSPGWTSLILNMALLAIGYKLLDKKATSYTVAAVALHSLFLHVTEGWYSASSDLMLNVIFGGALIGAGIGLIIRVGGTTAGTVIVAKLMNKFWGWKISYALLLCDALVAASSYFIIGLERLMYTLIMLVVATKAIDLVNLRPNTPQSIPRVTSKQDKMAG</sequence>
<feature type="transmembrane region" description="Helical" evidence="6">
    <location>
        <begin position="48"/>
        <end position="70"/>
    </location>
</feature>
<dbReference type="InterPro" id="IPR003740">
    <property type="entry name" value="YitT"/>
</dbReference>
<evidence type="ECO:0000256" key="5">
    <source>
        <dbReference type="ARBA" id="ARBA00023136"/>
    </source>
</evidence>
<proteinExistence type="predicted"/>
<keyword evidence="5 6" id="KW-0472">Membrane</keyword>
<evidence type="ECO:0000313" key="8">
    <source>
        <dbReference type="Proteomes" id="UP000606653"/>
    </source>
</evidence>
<keyword evidence="3 6" id="KW-0812">Transmembrane</keyword>
<dbReference type="Proteomes" id="UP000606653">
    <property type="component" value="Unassembled WGS sequence"/>
</dbReference>
<evidence type="ECO:0000256" key="2">
    <source>
        <dbReference type="ARBA" id="ARBA00022475"/>
    </source>
</evidence>
<feature type="transmembrane region" description="Helical" evidence="6">
    <location>
        <begin position="145"/>
        <end position="164"/>
    </location>
</feature>
<evidence type="ECO:0000256" key="1">
    <source>
        <dbReference type="ARBA" id="ARBA00004651"/>
    </source>
</evidence>
<dbReference type="InterPro" id="IPR051461">
    <property type="entry name" value="UPF0750_membrane"/>
</dbReference>
<dbReference type="Pfam" id="PF02588">
    <property type="entry name" value="YitT_membrane"/>
    <property type="match status" value="1"/>
</dbReference>
<dbReference type="PANTHER" id="PTHR33545:SF4">
    <property type="entry name" value="UPF0750 MEMBRANE PROTEIN YXKD"/>
    <property type="match status" value="1"/>
</dbReference>
<comment type="caution">
    <text evidence="7">The sequence shown here is derived from an EMBL/GenBank/DDBJ whole genome shotgun (WGS) entry which is preliminary data.</text>
</comment>
<accession>A0ABQ2L483</accession>
<evidence type="ECO:0000256" key="4">
    <source>
        <dbReference type="ARBA" id="ARBA00022989"/>
    </source>
</evidence>
<keyword evidence="4 6" id="KW-1133">Transmembrane helix</keyword>